<keyword evidence="3" id="KW-0064">Aspartyl protease</keyword>
<evidence type="ECO:0000256" key="2">
    <source>
        <dbReference type="PIRSR" id="PIRSR601461-2"/>
    </source>
</evidence>
<accession>A0A7R9LBT4</accession>
<keyword evidence="2" id="KW-1015">Disulfide bond</keyword>
<evidence type="ECO:0000256" key="1">
    <source>
        <dbReference type="ARBA" id="ARBA00007447"/>
    </source>
</evidence>
<evidence type="ECO:0000259" key="4">
    <source>
        <dbReference type="PROSITE" id="PS51767"/>
    </source>
</evidence>
<dbReference type="InterPro" id="IPR033121">
    <property type="entry name" value="PEPTIDASE_A1"/>
</dbReference>
<feature type="disulfide bond" evidence="2">
    <location>
        <begin position="58"/>
        <end position="96"/>
    </location>
</feature>
<keyword evidence="6" id="KW-1185">Reference proteome</keyword>
<dbReference type="EMBL" id="CAJPIZ010021290">
    <property type="protein sequence ID" value="CAG2117569.1"/>
    <property type="molecule type" value="Genomic_DNA"/>
</dbReference>
<dbReference type="OrthoDB" id="6512404at2759"/>
<sequence>MDRVRVEGMYEGELCLPNCQAIADTGTSLIIGPIKETNAINELIGGVNIGDGNYEVNCSAINTLPDITFTIGGKEFPLKASQYVYKQLGLNGNIQCLSGIAGEEFTLPLGPLWILGDVFIGPYYTEFDFGNNRYGFAPSK</sequence>
<dbReference type="Gene3D" id="2.40.70.10">
    <property type="entry name" value="Acid Proteases"/>
    <property type="match status" value="1"/>
</dbReference>
<dbReference type="Pfam" id="PF00026">
    <property type="entry name" value="Asp"/>
    <property type="match status" value="1"/>
</dbReference>
<keyword evidence="3" id="KW-0645">Protease</keyword>
<dbReference type="PANTHER" id="PTHR47966:SF51">
    <property type="entry name" value="BETA-SITE APP-CLEAVING ENZYME, ISOFORM A-RELATED"/>
    <property type="match status" value="1"/>
</dbReference>
<dbReference type="PROSITE" id="PS00141">
    <property type="entry name" value="ASP_PROTEASE"/>
    <property type="match status" value="1"/>
</dbReference>
<dbReference type="GO" id="GO:0004190">
    <property type="term" value="F:aspartic-type endopeptidase activity"/>
    <property type="evidence" value="ECO:0007669"/>
    <property type="project" value="UniProtKB-KW"/>
</dbReference>
<evidence type="ECO:0000313" key="6">
    <source>
        <dbReference type="Proteomes" id="UP000759131"/>
    </source>
</evidence>
<name>A0A7R9LBT4_9ACAR</name>
<dbReference type="PRINTS" id="PR00792">
    <property type="entry name" value="PEPSIN"/>
</dbReference>
<reference evidence="5" key="1">
    <citation type="submission" date="2020-11" db="EMBL/GenBank/DDBJ databases">
        <authorList>
            <person name="Tran Van P."/>
        </authorList>
    </citation>
    <scope>NUCLEOTIDE SEQUENCE</scope>
</reference>
<dbReference type="PROSITE" id="PS51767">
    <property type="entry name" value="PEPTIDASE_A1"/>
    <property type="match status" value="1"/>
</dbReference>
<protein>
    <recommendedName>
        <fullName evidence="4">Peptidase A1 domain-containing protein</fullName>
    </recommendedName>
</protein>
<proteinExistence type="inferred from homology"/>
<dbReference type="GO" id="GO:0006508">
    <property type="term" value="P:proteolysis"/>
    <property type="evidence" value="ECO:0007669"/>
    <property type="project" value="UniProtKB-KW"/>
</dbReference>
<dbReference type="SUPFAM" id="SSF50630">
    <property type="entry name" value="Acid proteases"/>
    <property type="match status" value="1"/>
</dbReference>
<evidence type="ECO:0000256" key="3">
    <source>
        <dbReference type="RuleBase" id="RU000454"/>
    </source>
</evidence>
<dbReference type="EMBL" id="OC875865">
    <property type="protein sequence ID" value="CAD7638760.1"/>
    <property type="molecule type" value="Genomic_DNA"/>
</dbReference>
<gene>
    <name evidence="5" type="ORF">OSB1V03_LOCUS17522</name>
</gene>
<dbReference type="InterPro" id="IPR001461">
    <property type="entry name" value="Aspartic_peptidase_A1"/>
</dbReference>
<feature type="domain" description="Peptidase A1" evidence="4">
    <location>
        <begin position="1"/>
        <end position="137"/>
    </location>
</feature>
<dbReference type="Proteomes" id="UP000759131">
    <property type="component" value="Unassembled WGS sequence"/>
</dbReference>
<comment type="similarity">
    <text evidence="1 3">Belongs to the peptidase A1 family.</text>
</comment>
<evidence type="ECO:0000313" key="5">
    <source>
        <dbReference type="EMBL" id="CAD7638760.1"/>
    </source>
</evidence>
<organism evidence="5">
    <name type="scientific">Medioppia subpectinata</name>
    <dbReference type="NCBI Taxonomy" id="1979941"/>
    <lineage>
        <taxon>Eukaryota</taxon>
        <taxon>Metazoa</taxon>
        <taxon>Ecdysozoa</taxon>
        <taxon>Arthropoda</taxon>
        <taxon>Chelicerata</taxon>
        <taxon>Arachnida</taxon>
        <taxon>Acari</taxon>
        <taxon>Acariformes</taxon>
        <taxon>Sarcoptiformes</taxon>
        <taxon>Oribatida</taxon>
        <taxon>Brachypylina</taxon>
        <taxon>Oppioidea</taxon>
        <taxon>Oppiidae</taxon>
        <taxon>Medioppia</taxon>
    </lineage>
</organism>
<dbReference type="InterPro" id="IPR001969">
    <property type="entry name" value="Aspartic_peptidase_AS"/>
</dbReference>
<dbReference type="AlphaFoldDB" id="A0A7R9LBT4"/>
<dbReference type="InterPro" id="IPR021109">
    <property type="entry name" value="Peptidase_aspartic_dom_sf"/>
</dbReference>
<dbReference type="PANTHER" id="PTHR47966">
    <property type="entry name" value="BETA-SITE APP-CLEAVING ENZYME, ISOFORM A-RELATED"/>
    <property type="match status" value="1"/>
</dbReference>
<dbReference type="FunFam" id="2.40.70.10:FF:000044">
    <property type="entry name" value="Lysosomal aspartic protease"/>
    <property type="match status" value="1"/>
</dbReference>
<keyword evidence="3" id="KW-0378">Hydrolase</keyword>